<comment type="caution">
    <text evidence="2">The sequence shown here is derived from an EMBL/GenBank/DDBJ whole genome shotgun (WGS) entry which is preliminary data.</text>
</comment>
<sequence>MGSVKNIDVSRNTRPIHTVRSKGERLGWKSMSEEKRRSLKEIVGEGEKVNRHNYCFFTYTTKLLIP</sequence>
<feature type="region of interest" description="Disordered" evidence="1">
    <location>
        <begin position="1"/>
        <end position="24"/>
    </location>
</feature>
<reference evidence="2 3" key="1">
    <citation type="submission" date="2018-08" db="EMBL/GenBank/DDBJ databases">
        <title>A genome reference for cultivated species of the human gut microbiota.</title>
        <authorList>
            <person name="Zou Y."/>
            <person name="Xue W."/>
            <person name="Luo G."/>
        </authorList>
    </citation>
    <scope>NUCLEOTIDE SEQUENCE [LARGE SCALE GENOMIC DNA]</scope>
    <source>
        <strain evidence="2 3">AF24-2</strain>
    </source>
</reference>
<dbReference type="EMBL" id="QRUU01000008">
    <property type="protein sequence ID" value="RGR99017.1"/>
    <property type="molecule type" value="Genomic_DNA"/>
</dbReference>
<dbReference type="RefSeq" id="WP_118165698.1">
    <property type="nucleotide sequence ID" value="NZ_QRUU01000008.1"/>
</dbReference>
<dbReference type="AlphaFoldDB" id="A0A412GVY3"/>
<evidence type="ECO:0000313" key="3">
    <source>
        <dbReference type="Proteomes" id="UP000285864"/>
    </source>
</evidence>
<name>A0A412GVY3_9BACT</name>
<accession>A0A412GVY3</accession>
<evidence type="ECO:0000313" key="2">
    <source>
        <dbReference type="EMBL" id="RGR99017.1"/>
    </source>
</evidence>
<proteinExistence type="predicted"/>
<keyword evidence="3" id="KW-1185">Reference proteome</keyword>
<dbReference type="Proteomes" id="UP000285864">
    <property type="component" value="Unassembled WGS sequence"/>
</dbReference>
<evidence type="ECO:0000256" key="1">
    <source>
        <dbReference type="SAM" id="MobiDB-lite"/>
    </source>
</evidence>
<protein>
    <submittedName>
        <fullName evidence="2">Uncharacterized protein</fullName>
    </submittedName>
</protein>
<organism evidence="2 3">
    <name type="scientific">Phocaeicola coprocola</name>
    <dbReference type="NCBI Taxonomy" id="310298"/>
    <lineage>
        <taxon>Bacteria</taxon>
        <taxon>Pseudomonadati</taxon>
        <taxon>Bacteroidota</taxon>
        <taxon>Bacteroidia</taxon>
        <taxon>Bacteroidales</taxon>
        <taxon>Bacteroidaceae</taxon>
        <taxon>Phocaeicola</taxon>
    </lineage>
</organism>
<gene>
    <name evidence="2" type="ORF">DWY20_02885</name>
</gene>